<dbReference type="AlphaFoldDB" id="A0A4Q9PJS6"/>
<proteinExistence type="predicted"/>
<keyword evidence="3" id="KW-1185">Reference proteome</keyword>
<protein>
    <submittedName>
        <fullName evidence="2">Uncharacterized protein</fullName>
    </submittedName>
</protein>
<reference evidence="2 3" key="1">
    <citation type="submission" date="2019-01" db="EMBL/GenBank/DDBJ databases">
        <title>Draft genome sequences of three monokaryotic isolates of the white-rot basidiomycete fungus Dichomitus squalens.</title>
        <authorList>
            <consortium name="DOE Joint Genome Institute"/>
            <person name="Lopez S.C."/>
            <person name="Andreopoulos B."/>
            <person name="Pangilinan J."/>
            <person name="Lipzen A."/>
            <person name="Riley R."/>
            <person name="Ahrendt S."/>
            <person name="Ng V."/>
            <person name="Barry K."/>
            <person name="Daum C."/>
            <person name="Grigoriev I.V."/>
            <person name="Hilden K.S."/>
            <person name="Makela M.R."/>
            <person name="de Vries R.P."/>
        </authorList>
    </citation>
    <scope>NUCLEOTIDE SEQUENCE [LARGE SCALE GENOMIC DNA]</scope>
    <source>
        <strain evidence="2 3">CBS 464.89</strain>
    </source>
</reference>
<dbReference type="Proteomes" id="UP000292082">
    <property type="component" value="Unassembled WGS sequence"/>
</dbReference>
<accession>A0A4Q9PJS6</accession>
<evidence type="ECO:0000313" key="2">
    <source>
        <dbReference type="EMBL" id="TBU54357.1"/>
    </source>
</evidence>
<dbReference type="EMBL" id="ML145191">
    <property type="protein sequence ID" value="TBU54357.1"/>
    <property type="molecule type" value="Genomic_DNA"/>
</dbReference>
<feature type="region of interest" description="Disordered" evidence="1">
    <location>
        <begin position="152"/>
        <end position="171"/>
    </location>
</feature>
<feature type="compositionally biased region" description="Polar residues" evidence="1">
    <location>
        <begin position="70"/>
        <end position="84"/>
    </location>
</feature>
<organism evidence="2 3">
    <name type="scientific">Dichomitus squalens</name>
    <dbReference type="NCBI Taxonomy" id="114155"/>
    <lineage>
        <taxon>Eukaryota</taxon>
        <taxon>Fungi</taxon>
        <taxon>Dikarya</taxon>
        <taxon>Basidiomycota</taxon>
        <taxon>Agaricomycotina</taxon>
        <taxon>Agaricomycetes</taxon>
        <taxon>Polyporales</taxon>
        <taxon>Polyporaceae</taxon>
        <taxon>Dichomitus</taxon>
    </lineage>
</organism>
<gene>
    <name evidence="2" type="ORF">BD310DRAFT_980441</name>
</gene>
<name>A0A4Q9PJS6_9APHY</name>
<feature type="region of interest" description="Disordered" evidence="1">
    <location>
        <begin position="33"/>
        <end position="98"/>
    </location>
</feature>
<evidence type="ECO:0000256" key="1">
    <source>
        <dbReference type="SAM" id="MobiDB-lite"/>
    </source>
</evidence>
<feature type="compositionally biased region" description="Acidic residues" evidence="1">
    <location>
        <begin position="33"/>
        <end position="43"/>
    </location>
</feature>
<sequence length="171" mass="18591">MDVSTRDGKIRCPLCFPRIHYHRLFHLVPTVDTDSDNDAEDVPPDGNGDEHGSDVDAPAPICARNDTAPEATSSLDTANENNGKYQREESGKAKGKLADVPAKKELVKKLTTLDKSAMDWRAHVQGGVSAKLGADTVPPCKSVQMPAAPFRDRRQRVRVAHSATRVPALAR</sequence>
<evidence type="ECO:0000313" key="3">
    <source>
        <dbReference type="Proteomes" id="UP000292082"/>
    </source>
</evidence>